<keyword evidence="1" id="KW-0600">Photoreceptor protein</keyword>
<dbReference type="SMART" id="SM00220">
    <property type="entry name" value="S_TKc"/>
    <property type="match status" value="1"/>
</dbReference>
<proteinExistence type="predicted"/>
<keyword evidence="13" id="KW-1185">Reference proteome</keyword>
<dbReference type="PROSITE" id="PS50011">
    <property type="entry name" value="PROTEIN_KINASE_DOM"/>
    <property type="match status" value="1"/>
</dbReference>
<keyword evidence="4" id="KW-0288">FMN</keyword>
<dbReference type="PROSITE" id="PS50112">
    <property type="entry name" value="PAS"/>
    <property type="match status" value="2"/>
</dbReference>
<evidence type="ECO:0000256" key="5">
    <source>
        <dbReference type="ARBA" id="ARBA00022991"/>
    </source>
</evidence>
<feature type="domain" description="PAS" evidence="10">
    <location>
        <begin position="394"/>
        <end position="467"/>
    </location>
</feature>
<organism evidence="12 13">
    <name type="scientific">Triticum turgidum subsp. durum</name>
    <name type="common">Durum wheat</name>
    <name type="synonym">Triticum durum</name>
    <dbReference type="NCBI Taxonomy" id="4567"/>
    <lineage>
        <taxon>Eukaryota</taxon>
        <taxon>Viridiplantae</taxon>
        <taxon>Streptophyta</taxon>
        <taxon>Embryophyta</taxon>
        <taxon>Tracheophyta</taxon>
        <taxon>Spermatophyta</taxon>
        <taxon>Magnoliopsida</taxon>
        <taxon>Liliopsida</taxon>
        <taxon>Poales</taxon>
        <taxon>Poaceae</taxon>
        <taxon>BOP clade</taxon>
        <taxon>Pooideae</taxon>
        <taxon>Triticodae</taxon>
        <taxon>Triticeae</taxon>
        <taxon>Triticinae</taxon>
        <taxon>Triticum</taxon>
    </lineage>
</organism>
<dbReference type="GO" id="GO:0005524">
    <property type="term" value="F:ATP binding"/>
    <property type="evidence" value="ECO:0007669"/>
    <property type="project" value="UniProtKB-UniRule"/>
</dbReference>
<dbReference type="GO" id="GO:0009637">
    <property type="term" value="P:response to blue light"/>
    <property type="evidence" value="ECO:0007669"/>
    <property type="project" value="UniProtKB-ARBA"/>
</dbReference>
<feature type="domain" description="PAS" evidence="10">
    <location>
        <begin position="117"/>
        <end position="166"/>
    </location>
</feature>
<evidence type="ECO:0000313" key="13">
    <source>
        <dbReference type="Proteomes" id="UP000324705"/>
    </source>
</evidence>
<dbReference type="SUPFAM" id="SSF55785">
    <property type="entry name" value="PYP-like sensor domain (PAS domain)"/>
    <property type="match status" value="2"/>
</dbReference>
<feature type="region of interest" description="Disordered" evidence="8">
    <location>
        <begin position="282"/>
        <end position="342"/>
    </location>
</feature>
<protein>
    <recommendedName>
        <fullName evidence="14">LOV domain-containing protein</fullName>
    </recommendedName>
</protein>
<evidence type="ECO:0000256" key="2">
    <source>
        <dbReference type="ARBA" id="ARBA00022606"/>
    </source>
</evidence>
<keyword evidence="2" id="KW-0716">Sensory transduction</keyword>
<dbReference type="PANTHER" id="PTHR47429">
    <property type="entry name" value="PROTEIN TWIN LOV 1"/>
    <property type="match status" value="1"/>
</dbReference>
<keyword evidence="6" id="KW-0675">Receptor</keyword>
<dbReference type="InterPro" id="IPR000719">
    <property type="entry name" value="Prot_kinase_dom"/>
</dbReference>
<evidence type="ECO:0000313" key="12">
    <source>
        <dbReference type="EMBL" id="VAI16359.1"/>
    </source>
</evidence>
<feature type="domain" description="PAC" evidence="11">
    <location>
        <begin position="468"/>
        <end position="522"/>
    </location>
</feature>
<evidence type="ECO:0000256" key="8">
    <source>
        <dbReference type="SAM" id="MobiDB-lite"/>
    </source>
</evidence>
<dbReference type="Gramene" id="TRITD5Av1G116930.14">
    <property type="protein sequence ID" value="TRITD5Av1G116930.14"/>
    <property type="gene ID" value="TRITD5Av1G116930"/>
</dbReference>
<evidence type="ECO:0008006" key="14">
    <source>
        <dbReference type="Google" id="ProtNLM"/>
    </source>
</evidence>
<dbReference type="PANTHER" id="PTHR47429:SF2">
    <property type="entry name" value="PROTEIN TWIN LOV 1"/>
    <property type="match status" value="1"/>
</dbReference>
<keyword evidence="3" id="KW-0285">Flavoprotein</keyword>
<dbReference type="SMART" id="SM00091">
    <property type="entry name" value="PAS"/>
    <property type="match status" value="2"/>
</dbReference>
<dbReference type="Pfam" id="PF13426">
    <property type="entry name" value="PAS_9"/>
    <property type="match status" value="2"/>
</dbReference>
<evidence type="ECO:0000256" key="7">
    <source>
        <dbReference type="PROSITE-ProRule" id="PRU10141"/>
    </source>
</evidence>
<dbReference type="InterPro" id="IPR017441">
    <property type="entry name" value="Protein_kinase_ATP_BS"/>
</dbReference>
<dbReference type="Proteomes" id="UP000324705">
    <property type="component" value="Chromosome 5A"/>
</dbReference>
<dbReference type="SMART" id="SM00086">
    <property type="entry name" value="PAC"/>
    <property type="match status" value="2"/>
</dbReference>
<keyword evidence="7" id="KW-0067">ATP-binding</keyword>
<dbReference type="FunFam" id="3.30.450.20:FF:000002">
    <property type="entry name" value="LOV domain-containing protein"/>
    <property type="match status" value="1"/>
</dbReference>
<keyword evidence="5" id="KW-0157">Chromophore</keyword>
<dbReference type="NCBIfam" id="TIGR00229">
    <property type="entry name" value="sensory_box"/>
    <property type="match status" value="2"/>
</dbReference>
<dbReference type="PROSITE" id="PS50113">
    <property type="entry name" value="PAC"/>
    <property type="match status" value="2"/>
</dbReference>
<feature type="compositionally biased region" description="Basic and acidic residues" evidence="8">
    <location>
        <begin position="15"/>
        <end position="33"/>
    </location>
</feature>
<feature type="compositionally biased region" description="Basic and acidic residues" evidence="8">
    <location>
        <begin position="306"/>
        <end position="315"/>
    </location>
</feature>
<dbReference type="PROSITE" id="PS00107">
    <property type="entry name" value="PROTEIN_KINASE_ATP"/>
    <property type="match status" value="1"/>
</dbReference>
<feature type="compositionally biased region" description="Low complexity" evidence="8">
    <location>
        <begin position="40"/>
        <end position="53"/>
    </location>
</feature>
<dbReference type="Pfam" id="PF00069">
    <property type="entry name" value="Pkinase"/>
    <property type="match status" value="1"/>
</dbReference>
<dbReference type="GO" id="GO:0009881">
    <property type="term" value="F:photoreceptor activity"/>
    <property type="evidence" value="ECO:0007669"/>
    <property type="project" value="UniProtKB-KW"/>
</dbReference>
<feature type="domain" description="Protein kinase" evidence="9">
    <location>
        <begin position="588"/>
        <end position="697"/>
    </location>
</feature>
<dbReference type="FunFam" id="3.30.200.20:FF:000133">
    <property type="entry name" value="LOV domain-containing protein"/>
    <property type="match status" value="1"/>
</dbReference>
<dbReference type="EMBL" id="LT934119">
    <property type="protein sequence ID" value="VAI16359.1"/>
    <property type="molecule type" value="Genomic_DNA"/>
</dbReference>
<name>A0A9R0TPZ5_TRITD</name>
<evidence type="ECO:0000256" key="6">
    <source>
        <dbReference type="ARBA" id="ARBA00023170"/>
    </source>
</evidence>
<dbReference type="InterPro" id="IPR035965">
    <property type="entry name" value="PAS-like_dom_sf"/>
</dbReference>
<gene>
    <name evidence="12" type="ORF">TRITD_5Av1G116930</name>
</gene>
<evidence type="ECO:0000256" key="3">
    <source>
        <dbReference type="ARBA" id="ARBA00022630"/>
    </source>
</evidence>
<dbReference type="InterPro" id="IPR000014">
    <property type="entry name" value="PAS"/>
</dbReference>
<evidence type="ECO:0000256" key="1">
    <source>
        <dbReference type="ARBA" id="ARBA00022543"/>
    </source>
</evidence>
<feature type="binding site" evidence="7">
    <location>
        <position position="617"/>
    </location>
    <ligand>
        <name>ATP</name>
        <dbReference type="ChEBI" id="CHEBI:30616"/>
    </ligand>
</feature>
<feature type="compositionally biased region" description="Polar residues" evidence="8">
    <location>
        <begin position="320"/>
        <end position="329"/>
    </location>
</feature>
<dbReference type="CDD" id="cd00130">
    <property type="entry name" value="PAS"/>
    <property type="match status" value="2"/>
</dbReference>
<evidence type="ECO:0000256" key="4">
    <source>
        <dbReference type="ARBA" id="ARBA00022643"/>
    </source>
</evidence>
<dbReference type="InterPro" id="IPR001610">
    <property type="entry name" value="PAC"/>
</dbReference>
<dbReference type="InterPro" id="IPR000700">
    <property type="entry name" value="PAS-assoc_C"/>
</dbReference>
<sequence>MISPQHPKCAGGGGGHDEPPQRPKQQLPRDSRGSLEVFNPSSAAAFRPAASPFRQDDDDNIDDVDRATQRAAEWGLVLQTNEHTGRPQGVSARSSGGGSARSSSDDKAVAGAGIPRVSEELRAALSAFQQTFVVSDASRPGHPIMYASAGFFNMTGYTSKEVVGRNCRFLQGSGTDPAEIAKIRQALADGSNYCGRVLNYKKDGTAFWNLLTIAPIKDEDGRVLKFIGMQVEVSKYTEGNKDTVVRPNGLPESLIKYDARQKDQARSSVSELLLALKNPRSLSESSNSTFKRKSQESVGVLTGDGTGKRSSESGSRHTSHTGARSSLQKINEVPEGGNKTRKSGLFSLMGLLGMGNGNVEKNMLKPRDEDPLLDSDDERPESFDDELRRKEIRRGIDLATTLERIEKNFVITDPRLPDNPIIFASDSFLQLTEYSREEILGRNCRFLQGPETDRATVRKIRDAIDNQTEVTVQLINYTKSGKKFWNLFHLQPMRDQKGDVQYFIGVQLDGTEHVRDAAEKEGVMLIKKTAENIDEAAKELPDANLRPEDLWANHSKVVLPKPHMKDSASWRAVQKVREGGENIDLKHFRPVKPLGSGDTGSVHLVELLNTGEYFAMKAMDKNVMLNRNKVHRATAERQILDMLDHPFLPTLYASFQTKTHICLITDYYPGGELFLLLDRQPLKVLREDAVSVMFTLV</sequence>
<evidence type="ECO:0000259" key="11">
    <source>
        <dbReference type="PROSITE" id="PS50113"/>
    </source>
</evidence>
<evidence type="ECO:0000259" key="9">
    <source>
        <dbReference type="PROSITE" id="PS50011"/>
    </source>
</evidence>
<dbReference type="Gene3D" id="3.30.450.20">
    <property type="entry name" value="PAS domain"/>
    <property type="match status" value="2"/>
</dbReference>
<feature type="region of interest" description="Disordered" evidence="8">
    <location>
        <begin position="1"/>
        <end position="111"/>
    </location>
</feature>
<dbReference type="SUPFAM" id="SSF56112">
    <property type="entry name" value="Protein kinase-like (PK-like)"/>
    <property type="match status" value="1"/>
</dbReference>
<dbReference type="FunFam" id="3.30.450.20:FF:000036">
    <property type="entry name" value="Putative LOV domain-containing protein"/>
    <property type="match status" value="1"/>
</dbReference>
<feature type="region of interest" description="Disordered" evidence="8">
    <location>
        <begin position="359"/>
        <end position="384"/>
    </location>
</feature>
<dbReference type="Gene3D" id="3.30.200.20">
    <property type="entry name" value="Phosphorylase Kinase, domain 1"/>
    <property type="match status" value="1"/>
</dbReference>
<dbReference type="InterPro" id="IPR011009">
    <property type="entry name" value="Kinase-like_dom_sf"/>
</dbReference>
<keyword evidence="7" id="KW-0547">Nucleotide-binding</keyword>
<dbReference type="GO" id="GO:0004672">
    <property type="term" value="F:protein kinase activity"/>
    <property type="evidence" value="ECO:0007669"/>
    <property type="project" value="InterPro"/>
</dbReference>
<dbReference type="GO" id="GO:0005634">
    <property type="term" value="C:nucleus"/>
    <property type="evidence" value="ECO:0007669"/>
    <property type="project" value="TreeGrafter"/>
</dbReference>
<accession>A0A9R0TPZ5</accession>
<evidence type="ECO:0000259" key="10">
    <source>
        <dbReference type="PROSITE" id="PS50112"/>
    </source>
</evidence>
<feature type="domain" description="PAC" evidence="11">
    <location>
        <begin position="191"/>
        <end position="245"/>
    </location>
</feature>
<dbReference type="AlphaFoldDB" id="A0A9R0TPZ5"/>
<reference evidence="12 13" key="1">
    <citation type="submission" date="2017-09" db="EMBL/GenBank/DDBJ databases">
        <authorList>
            <consortium name="International Durum Wheat Genome Sequencing Consortium (IDWGSC)"/>
            <person name="Milanesi L."/>
        </authorList>
    </citation>
    <scope>NUCLEOTIDE SEQUENCE [LARGE SCALE GENOMIC DNA]</scope>
    <source>
        <strain evidence="13">cv. Svevo</strain>
    </source>
</reference>